<feature type="transmembrane region" description="Helical" evidence="8">
    <location>
        <begin position="333"/>
        <end position="350"/>
    </location>
</feature>
<evidence type="ECO:0000256" key="3">
    <source>
        <dbReference type="ARBA" id="ARBA00022448"/>
    </source>
</evidence>
<feature type="transmembrane region" description="Helical" evidence="8">
    <location>
        <begin position="305"/>
        <end position="326"/>
    </location>
</feature>
<accession>A0A7X6S1R9</accession>
<dbReference type="PRINTS" id="PR01036">
    <property type="entry name" value="TCRTETB"/>
</dbReference>
<evidence type="ECO:0000313" key="10">
    <source>
        <dbReference type="EMBL" id="NKZ23299.1"/>
    </source>
</evidence>
<evidence type="ECO:0000256" key="6">
    <source>
        <dbReference type="ARBA" id="ARBA00022989"/>
    </source>
</evidence>
<feature type="domain" description="Major facilitator superfamily (MFS) profile" evidence="9">
    <location>
        <begin position="11"/>
        <end position="512"/>
    </location>
</feature>
<feature type="transmembrane region" description="Helical" evidence="8">
    <location>
        <begin position="401"/>
        <end position="420"/>
    </location>
</feature>
<evidence type="ECO:0000259" key="9">
    <source>
        <dbReference type="PROSITE" id="PS50850"/>
    </source>
</evidence>
<feature type="transmembrane region" description="Helical" evidence="8">
    <location>
        <begin position="166"/>
        <end position="185"/>
    </location>
</feature>
<evidence type="ECO:0000256" key="8">
    <source>
        <dbReference type="SAM" id="Phobius"/>
    </source>
</evidence>
<dbReference type="PANTHER" id="PTHR42718">
    <property type="entry name" value="MAJOR FACILITATOR SUPERFAMILY MULTIDRUG TRANSPORTER MFSC"/>
    <property type="match status" value="1"/>
</dbReference>
<keyword evidence="7 8" id="KW-0472">Membrane</keyword>
<evidence type="ECO:0000256" key="4">
    <source>
        <dbReference type="ARBA" id="ARBA00022475"/>
    </source>
</evidence>
<dbReference type="SUPFAM" id="SSF103473">
    <property type="entry name" value="MFS general substrate transporter"/>
    <property type="match status" value="1"/>
</dbReference>
<comment type="caution">
    <text evidence="10">The sequence shown here is derived from an EMBL/GenBank/DDBJ whole genome shotgun (WGS) entry which is preliminary data.</text>
</comment>
<dbReference type="InterPro" id="IPR004638">
    <property type="entry name" value="EmrB-like"/>
</dbReference>
<dbReference type="EMBL" id="JAAXPN010000001">
    <property type="protein sequence ID" value="NKZ23299.1"/>
    <property type="molecule type" value="Genomic_DNA"/>
</dbReference>
<dbReference type="GO" id="GO:0005886">
    <property type="term" value="C:plasma membrane"/>
    <property type="evidence" value="ECO:0007669"/>
    <property type="project" value="UniProtKB-SubCell"/>
</dbReference>
<proteinExistence type="inferred from homology"/>
<keyword evidence="11" id="KW-1185">Reference proteome</keyword>
<dbReference type="Proteomes" id="UP000549765">
    <property type="component" value="Unassembled WGS sequence"/>
</dbReference>
<reference evidence="10 11" key="1">
    <citation type="submission" date="2020-04" db="EMBL/GenBank/DDBJ databases">
        <title>MicrobeNet Type strains.</title>
        <authorList>
            <person name="Nicholson A.C."/>
        </authorList>
    </citation>
    <scope>NUCLEOTIDE SEQUENCE [LARGE SCALE GENOMIC DNA]</scope>
    <source>
        <strain evidence="10 11">CCUG 61472</strain>
    </source>
</reference>
<dbReference type="NCBIfam" id="TIGR00711">
    <property type="entry name" value="efflux_EmrB"/>
    <property type="match status" value="1"/>
</dbReference>
<feature type="transmembrane region" description="Helical" evidence="8">
    <location>
        <begin position="134"/>
        <end position="154"/>
    </location>
</feature>
<feature type="transmembrane region" description="Helical" evidence="8">
    <location>
        <begin position="269"/>
        <end position="293"/>
    </location>
</feature>
<dbReference type="InterPro" id="IPR011701">
    <property type="entry name" value="MFS"/>
</dbReference>
<protein>
    <submittedName>
        <fullName evidence="10">MFS transporter</fullName>
    </submittedName>
</protein>
<name>A0A7X6S1R9_9LACO</name>
<dbReference type="CDD" id="cd17321">
    <property type="entry name" value="MFS_MMR_MDR_like"/>
    <property type="match status" value="1"/>
</dbReference>
<feature type="transmembrane region" description="Helical" evidence="8">
    <location>
        <begin position="197"/>
        <end position="217"/>
    </location>
</feature>
<evidence type="ECO:0000256" key="1">
    <source>
        <dbReference type="ARBA" id="ARBA00004651"/>
    </source>
</evidence>
<comment type="similarity">
    <text evidence="2">Belongs to the major facilitator superfamily. EmrB family.</text>
</comment>
<dbReference type="PANTHER" id="PTHR42718:SF9">
    <property type="entry name" value="MAJOR FACILITATOR SUPERFAMILY MULTIDRUG TRANSPORTER MFSC"/>
    <property type="match status" value="1"/>
</dbReference>
<feature type="transmembrane region" description="Helical" evidence="8">
    <location>
        <begin position="106"/>
        <end position="127"/>
    </location>
</feature>
<dbReference type="InterPro" id="IPR020846">
    <property type="entry name" value="MFS_dom"/>
</dbReference>
<keyword evidence="6 8" id="KW-1133">Transmembrane helix</keyword>
<evidence type="ECO:0000256" key="5">
    <source>
        <dbReference type="ARBA" id="ARBA00022692"/>
    </source>
</evidence>
<keyword evidence="4" id="KW-1003">Cell membrane</keyword>
<dbReference type="GO" id="GO:0022857">
    <property type="term" value="F:transmembrane transporter activity"/>
    <property type="evidence" value="ECO:0007669"/>
    <property type="project" value="InterPro"/>
</dbReference>
<dbReference type="PROSITE" id="PS50850">
    <property type="entry name" value="MFS"/>
    <property type="match status" value="1"/>
</dbReference>
<sequence length="514" mass="55038">MEEKPYQKWLALAALSIGVFMGLLDVTVVNVALPTMQKSFNEPFNNLQWVLSSYTIVFAVMILIISKLGDMFGRKKIFLGSIILFIIASAANGLAPTLLALDISRAVQAVGGAGMMSLSMALVASNFDGAKRGIALGIVGSVIGLSSASGPLVGGLLVEKFGWQSIFYINVPVGIIAVVMTFLFVKETPSYGKDQRIDILGMLLSAATLFCAIFGLIQKEDNVHMAWTNPKIGMWLLAAIILLAIFIYVEMKIAHPMMNLRMFKQRNFIGAVIVAFALGAGVYSMNTFITILMQNYIGWSAFDTGIRQLAISVWSLILGPITGLLGQKYSRKGLVAGGLVLVGLGFVLLINGLSLTTGYPQILPMMILMGIGNAIVNPLLNTVGLDGVPLPEMGMASGLLNVFRQFGVSFGIVILGLVQANTYENQLAIKLTNVPMPKTILNHLHAALIDAGPFGGHAIAFNHQLGQIPGVKQLQVAVVEAYNRGLATTLMTGTIIVLLGALGALMLLKRNERN</sequence>
<dbReference type="InterPro" id="IPR036259">
    <property type="entry name" value="MFS_trans_sf"/>
</dbReference>
<evidence type="ECO:0000313" key="11">
    <source>
        <dbReference type="Proteomes" id="UP000549765"/>
    </source>
</evidence>
<comment type="subcellular location">
    <subcellularLocation>
        <location evidence="1">Cell membrane</location>
        <topology evidence="1">Multi-pass membrane protein</topology>
    </subcellularLocation>
</comment>
<keyword evidence="5 8" id="KW-0812">Transmembrane</keyword>
<feature type="transmembrane region" description="Helical" evidence="8">
    <location>
        <begin position="232"/>
        <end position="249"/>
    </location>
</feature>
<evidence type="ECO:0000256" key="2">
    <source>
        <dbReference type="ARBA" id="ARBA00008537"/>
    </source>
</evidence>
<dbReference type="Pfam" id="PF07690">
    <property type="entry name" value="MFS_1"/>
    <property type="match status" value="1"/>
</dbReference>
<dbReference type="AlphaFoldDB" id="A0A7X6S1R9"/>
<feature type="transmembrane region" description="Helical" evidence="8">
    <location>
        <begin position="77"/>
        <end position="100"/>
    </location>
</feature>
<organism evidence="10 11">
    <name type="scientific">Periweissella fabalis</name>
    <dbReference type="NCBI Taxonomy" id="1070421"/>
    <lineage>
        <taxon>Bacteria</taxon>
        <taxon>Bacillati</taxon>
        <taxon>Bacillota</taxon>
        <taxon>Bacilli</taxon>
        <taxon>Lactobacillales</taxon>
        <taxon>Lactobacillaceae</taxon>
        <taxon>Periweissella</taxon>
    </lineage>
</organism>
<dbReference type="Gene3D" id="1.20.1720.10">
    <property type="entry name" value="Multidrug resistance protein D"/>
    <property type="match status" value="1"/>
</dbReference>
<gene>
    <name evidence="10" type="ORF">HF964_00510</name>
</gene>
<evidence type="ECO:0000256" key="7">
    <source>
        <dbReference type="ARBA" id="ARBA00023136"/>
    </source>
</evidence>
<dbReference type="RefSeq" id="WP_168721099.1">
    <property type="nucleotide sequence ID" value="NZ_JAAXPN010000001.1"/>
</dbReference>
<feature type="transmembrane region" description="Helical" evidence="8">
    <location>
        <begin position="47"/>
        <end position="65"/>
    </location>
</feature>
<feature type="transmembrane region" description="Helical" evidence="8">
    <location>
        <begin position="12"/>
        <end position="35"/>
    </location>
</feature>
<dbReference type="Gene3D" id="1.20.1250.20">
    <property type="entry name" value="MFS general substrate transporter like domains"/>
    <property type="match status" value="1"/>
</dbReference>
<keyword evidence="3" id="KW-0813">Transport</keyword>
<feature type="transmembrane region" description="Helical" evidence="8">
    <location>
        <begin position="362"/>
        <end position="380"/>
    </location>
</feature>
<feature type="transmembrane region" description="Helical" evidence="8">
    <location>
        <begin position="486"/>
        <end position="508"/>
    </location>
</feature>